<evidence type="ECO:0000313" key="3">
    <source>
        <dbReference type="EMBL" id="CAF2928279.1"/>
    </source>
</evidence>
<keyword evidence="2" id="KW-0472">Membrane</keyword>
<protein>
    <submittedName>
        <fullName evidence="3">(salmon louse) hypothetical protein</fullName>
    </submittedName>
</protein>
<evidence type="ECO:0000256" key="2">
    <source>
        <dbReference type="SAM" id="Phobius"/>
    </source>
</evidence>
<sequence length="256" mass="28443">MRFRIWKKFNEDKEHLESIIKKELKAKEDRMKSRDNNFIMRLVDAISDDPKTTTGLLFSVSASLSGHLFSTVLSSTIKSIDPNFDDRNRFAQKESNESSLAPSTSSATNNNHSSSTSIKWQEDGPLPLISDSVFSLIILIYVGVIFVFMFFSFCWKEPEPPPPDPAHKNIPMITTLLEEMERKEAALRDVNGSSTAHLSSSMKQGTEMTLMKPEIIAHPELISSSSSEKGSDEGEFSNSESGRKEDGSAVLAATCV</sequence>
<keyword evidence="2" id="KW-1133">Transmembrane helix</keyword>
<evidence type="ECO:0000256" key="1">
    <source>
        <dbReference type="SAM" id="MobiDB-lite"/>
    </source>
</evidence>
<evidence type="ECO:0000313" key="4">
    <source>
        <dbReference type="Proteomes" id="UP000675881"/>
    </source>
</evidence>
<gene>
    <name evidence="3" type="ORF">LSAA_8490</name>
</gene>
<reference evidence="3" key="1">
    <citation type="submission" date="2021-02" db="EMBL/GenBank/DDBJ databases">
        <authorList>
            <person name="Bekaert M."/>
        </authorList>
    </citation>
    <scope>NUCLEOTIDE SEQUENCE</scope>
    <source>
        <strain evidence="3">IoA-00</strain>
    </source>
</reference>
<dbReference type="AlphaFoldDB" id="A0A7R8CYX8"/>
<feature type="transmembrane region" description="Helical" evidence="2">
    <location>
        <begin position="133"/>
        <end position="153"/>
    </location>
</feature>
<dbReference type="EMBL" id="HG994583">
    <property type="protein sequence ID" value="CAF2928279.1"/>
    <property type="molecule type" value="Genomic_DNA"/>
</dbReference>
<feature type="compositionally biased region" description="Low complexity" evidence="1">
    <location>
        <begin position="97"/>
        <end position="117"/>
    </location>
</feature>
<keyword evidence="2" id="KW-0812">Transmembrane</keyword>
<accession>A0A7R8CYX8</accession>
<feature type="region of interest" description="Disordered" evidence="1">
    <location>
        <begin position="221"/>
        <end position="256"/>
    </location>
</feature>
<dbReference type="Proteomes" id="UP000675881">
    <property type="component" value="Chromosome 4"/>
</dbReference>
<proteinExistence type="predicted"/>
<feature type="region of interest" description="Disordered" evidence="1">
    <location>
        <begin position="92"/>
        <end position="120"/>
    </location>
</feature>
<name>A0A7R8CYX8_LEPSM</name>
<organism evidence="3 4">
    <name type="scientific">Lepeophtheirus salmonis</name>
    <name type="common">Salmon louse</name>
    <name type="synonym">Caligus salmonis</name>
    <dbReference type="NCBI Taxonomy" id="72036"/>
    <lineage>
        <taxon>Eukaryota</taxon>
        <taxon>Metazoa</taxon>
        <taxon>Ecdysozoa</taxon>
        <taxon>Arthropoda</taxon>
        <taxon>Crustacea</taxon>
        <taxon>Multicrustacea</taxon>
        <taxon>Hexanauplia</taxon>
        <taxon>Copepoda</taxon>
        <taxon>Siphonostomatoida</taxon>
        <taxon>Caligidae</taxon>
        <taxon>Lepeophtheirus</taxon>
    </lineage>
</organism>
<keyword evidence="4" id="KW-1185">Reference proteome</keyword>